<dbReference type="PROSITE" id="PS50893">
    <property type="entry name" value="ABC_TRANSPORTER_2"/>
    <property type="match status" value="1"/>
</dbReference>
<dbReference type="GO" id="GO:1903805">
    <property type="term" value="P:L-valine import across plasma membrane"/>
    <property type="evidence" value="ECO:0007669"/>
    <property type="project" value="TreeGrafter"/>
</dbReference>
<evidence type="ECO:0000256" key="4">
    <source>
        <dbReference type="ARBA" id="ARBA00022840"/>
    </source>
</evidence>
<feature type="domain" description="ABC transporter" evidence="5">
    <location>
        <begin position="4"/>
        <end position="245"/>
    </location>
</feature>
<dbReference type="CDD" id="cd03219">
    <property type="entry name" value="ABC_Mj1267_LivG_branched"/>
    <property type="match status" value="1"/>
</dbReference>
<keyword evidence="7" id="KW-1185">Reference proteome</keyword>
<dbReference type="FunFam" id="3.40.50.300:FF:000421">
    <property type="entry name" value="Branched-chain amino acid ABC transporter ATP-binding protein"/>
    <property type="match status" value="1"/>
</dbReference>
<organism evidence="6 7">
    <name type="scientific">Comamonas testosteroni</name>
    <name type="common">Pseudomonas testosteroni</name>
    <dbReference type="NCBI Taxonomy" id="285"/>
    <lineage>
        <taxon>Bacteria</taxon>
        <taxon>Pseudomonadati</taxon>
        <taxon>Pseudomonadota</taxon>
        <taxon>Betaproteobacteria</taxon>
        <taxon>Burkholderiales</taxon>
        <taxon>Comamonadaceae</taxon>
        <taxon>Comamonas</taxon>
    </lineage>
</organism>
<dbReference type="PANTHER" id="PTHR45772">
    <property type="entry name" value="CONSERVED COMPONENT OF ABC TRANSPORTER FOR NATURAL AMINO ACIDS-RELATED"/>
    <property type="match status" value="1"/>
</dbReference>
<dbReference type="Gene3D" id="3.40.50.300">
    <property type="entry name" value="P-loop containing nucleotide triphosphate hydrolases"/>
    <property type="match status" value="1"/>
</dbReference>
<dbReference type="GO" id="GO:0005524">
    <property type="term" value="F:ATP binding"/>
    <property type="evidence" value="ECO:0007669"/>
    <property type="project" value="UniProtKB-KW"/>
</dbReference>
<evidence type="ECO:0000256" key="2">
    <source>
        <dbReference type="ARBA" id="ARBA00022475"/>
    </source>
</evidence>
<dbReference type="GO" id="GO:0016887">
    <property type="term" value="F:ATP hydrolysis activity"/>
    <property type="evidence" value="ECO:0007669"/>
    <property type="project" value="InterPro"/>
</dbReference>
<dbReference type="OrthoDB" id="9776369at2"/>
<gene>
    <name evidence="6" type="ORF">DZC30_17290</name>
</gene>
<dbReference type="EMBL" id="QURR01000025">
    <property type="protein sequence ID" value="RGE42053.1"/>
    <property type="molecule type" value="Genomic_DNA"/>
</dbReference>
<dbReference type="GO" id="GO:0015192">
    <property type="term" value="F:L-phenylalanine transmembrane transporter activity"/>
    <property type="evidence" value="ECO:0007669"/>
    <property type="project" value="TreeGrafter"/>
</dbReference>
<evidence type="ECO:0000259" key="5">
    <source>
        <dbReference type="PROSITE" id="PS50893"/>
    </source>
</evidence>
<dbReference type="InterPro" id="IPR003593">
    <property type="entry name" value="AAA+_ATPase"/>
</dbReference>
<dbReference type="Pfam" id="PF12399">
    <property type="entry name" value="BCA_ABC_TP_C"/>
    <property type="match status" value="1"/>
</dbReference>
<evidence type="ECO:0000313" key="6">
    <source>
        <dbReference type="EMBL" id="RGE42053.1"/>
    </source>
</evidence>
<dbReference type="InterPro" id="IPR032823">
    <property type="entry name" value="BCA_ABC_TP_C"/>
</dbReference>
<keyword evidence="3" id="KW-0547">Nucleotide-binding</keyword>
<dbReference type="GO" id="GO:1903806">
    <property type="term" value="P:L-isoleucine import across plasma membrane"/>
    <property type="evidence" value="ECO:0007669"/>
    <property type="project" value="TreeGrafter"/>
</dbReference>
<dbReference type="GO" id="GO:0042941">
    <property type="term" value="P:D-alanine transmembrane transport"/>
    <property type="evidence" value="ECO:0007669"/>
    <property type="project" value="TreeGrafter"/>
</dbReference>
<sequence>MSLLQVQNISKAFGGVKAVQNVSFSLQPGELLALIGPNGAGKSTTFNMVGGQLVPDSGEVLLNGKPITGLPPRDVWRRGVGRTFQIAQTFASLTVAENVQMALLSANRKIFSWWPRAASHRRGDALALLAQVDMQAQADRPCSALAYGDVKRVELAMALAHDPQLLLMDEPTAGMAPGERVALMQLTREIARQRQMGVLFTEHSMDVVFGQADRIAVLVRGKLLAEGTPQAIRDDARVQQAYLGTGLVLEKHR</sequence>
<dbReference type="InterPro" id="IPR051120">
    <property type="entry name" value="ABC_AA/LPS_Transport"/>
</dbReference>
<keyword evidence="4 6" id="KW-0067">ATP-binding</keyword>
<dbReference type="GO" id="GO:0015188">
    <property type="term" value="F:L-isoleucine transmembrane transporter activity"/>
    <property type="evidence" value="ECO:0007669"/>
    <property type="project" value="TreeGrafter"/>
</dbReference>
<name>A0A373FD36_COMTE</name>
<dbReference type="PANTHER" id="PTHR45772:SF7">
    <property type="entry name" value="AMINO ACID ABC TRANSPORTER ATP-BINDING PROTEIN"/>
    <property type="match status" value="1"/>
</dbReference>
<evidence type="ECO:0000256" key="1">
    <source>
        <dbReference type="ARBA" id="ARBA00022448"/>
    </source>
</evidence>
<comment type="caution">
    <text evidence="6">The sequence shown here is derived from an EMBL/GenBank/DDBJ whole genome shotgun (WGS) entry which is preliminary data.</text>
</comment>
<evidence type="ECO:0000256" key="3">
    <source>
        <dbReference type="ARBA" id="ARBA00022741"/>
    </source>
</evidence>
<proteinExistence type="predicted"/>
<keyword evidence="2" id="KW-0472">Membrane</keyword>
<dbReference type="GO" id="GO:0005886">
    <property type="term" value="C:plasma membrane"/>
    <property type="evidence" value="ECO:0007669"/>
    <property type="project" value="TreeGrafter"/>
</dbReference>
<dbReference type="AlphaFoldDB" id="A0A373FD36"/>
<dbReference type="SMART" id="SM00382">
    <property type="entry name" value="AAA"/>
    <property type="match status" value="1"/>
</dbReference>
<dbReference type="GO" id="GO:0015808">
    <property type="term" value="P:L-alanine transport"/>
    <property type="evidence" value="ECO:0007669"/>
    <property type="project" value="TreeGrafter"/>
</dbReference>
<keyword evidence="2" id="KW-1003">Cell membrane</keyword>
<reference evidence="6 7" key="1">
    <citation type="submission" date="2018-08" db="EMBL/GenBank/DDBJ databases">
        <title>Comamonas testosteroni strain SWCO2.</title>
        <authorList>
            <person name="Jiang N."/>
            <person name="Zhang X.Z."/>
        </authorList>
    </citation>
    <scope>NUCLEOTIDE SEQUENCE [LARGE SCALE GENOMIC DNA]</scope>
    <source>
        <strain evidence="6 7">SWCO2</strain>
    </source>
</reference>
<protein>
    <submittedName>
        <fullName evidence="6">ABC transporter ATP-binding protein</fullName>
    </submittedName>
</protein>
<dbReference type="Pfam" id="PF00005">
    <property type="entry name" value="ABC_tran"/>
    <property type="match status" value="1"/>
</dbReference>
<dbReference type="SUPFAM" id="SSF52540">
    <property type="entry name" value="P-loop containing nucleoside triphosphate hydrolases"/>
    <property type="match status" value="1"/>
</dbReference>
<evidence type="ECO:0000313" key="7">
    <source>
        <dbReference type="Proteomes" id="UP000261948"/>
    </source>
</evidence>
<accession>A0A373FD36</accession>
<dbReference type="GO" id="GO:0005304">
    <property type="term" value="F:L-valine transmembrane transporter activity"/>
    <property type="evidence" value="ECO:0007669"/>
    <property type="project" value="TreeGrafter"/>
</dbReference>
<dbReference type="InterPro" id="IPR027417">
    <property type="entry name" value="P-loop_NTPase"/>
</dbReference>
<keyword evidence="1" id="KW-0813">Transport</keyword>
<dbReference type="Proteomes" id="UP000261948">
    <property type="component" value="Unassembled WGS sequence"/>
</dbReference>
<dbReference type="InterPro" id="IPR003439">
    <property type="entry name" value="ABC_transporter-like_ATP-bd"/>
</dbReference>